<sequence length="457" mass="50341">MNTPTCIVCEAPIAPQLQPQASICLKPALSGDTPPPLSSHLGRTISCSKCGRDNHCDARFCDWCGAKPGPPPSYFTCFKCGASNHPYARFCGSCGVYIEPPSRLGSQNSMLLGAGDTFVFSEDKGLQTRAAWEPLVVSLPKSRLDITERKDKGTQTIGLFYPSSTLLEKKELELISQKEKQEKMSDRKPLLTAISPGRGYWRKQLDHVCAHLRSYAQNNPEFRALIGEPRMGKIISATVHEDGYEVSLRLNYTLAINKDILTGKPMKFDNHYLSTVTEGRDGWYDSQASLGKRFDHWTKSYKAGTIPPTLVFEWDLIQSGASEYAYWIEPCMQPEARQLLKEVGPEGEGKISLVEQLLDEGADPNCTNSEDRPALTVAVLNRHDEVVPVLVQKGADIDQQSGPCNANIKKKNGKGLSAYDLALKTGNEEIISLFASKLGQGMLDKLTKPKNISLAMA</sequence>
<name>M7BKS2_CHEMY</name>
<evidence type="ECO:0000259" key="2">
    <source>
        <dbReference type="Pfam" id="PF12773"/>
    </source>
</evidence>
<dbReference type="AlphaFoldDB" id="M7BKS2"/>
<dbReference type="PANTHER" id="PTHR16058">
    <property type="entry name" value="DOUBLE ZINC RIBBON AND ANKYRIN REPEAT-CONTAINING PROTEIN 1"/>
    <property type="match status" value="1"/>
</dbReference>
<dbReference type="InterPro" id="IPR025874">
    <property type="entry name" value="DZR"/>
</dbReference>
<feature type="domain" description="DZANK-type" evidence="2">
    <location>
        <begin position="47"/>
        <end position="95"/>
    </location>
</feature>
<dbReference type="InterPro" id="IPR036770">
    <property type="entry name" value="Ankyrin_rpt-contain_sf"/>
</dbReference>
<dbReference type="GO" id="GO:0008270">
    <property type="term" value="F:zinc ion binding"/>
    <property type="evidence" value="ECO:0007669"/>
    <property type="project" value="UniProtKB-KW"/>
</dbReference>
<dbReference type="Pfam" id="PF12796">
    <property type="entry name" value="Ank_2"/>
    <property type="match status" value="1"/>
</dbReference>
<evidence type="ECO:0000313" key="3">
    <source>
        <dbReference type="EMBL" id="EMP32638.1"/>
    </source>
</evidence>
<feature type="repeat" description="ANK" evidence="1">
    <location>
        <begin position="370"/>
        <end position="402"/>
    </location>
</feature>
<dbReference type="SUPFAM" id="SSF48403">
    <property type="entry name" value="Ankyrin repeat"/>
    <property type="match status" value="1"/>
</dbReference>
<accession>M7BKS2</accession>
<dbReference type="Pfam" id="PF12773">
    <property type="entry name" value="DZR"/>
    <property type="match status" value="1"/>
</dbReference>
<evidence type="ECO:0000313" key="4">
    <source>
        <dbReference type="Proteomes" id="UP000031443"/>
    </source>
</evidence>
<gene>
    <name evidence="3" type="ORF">UY3_10205</name>
</gene>
<dbReference type="PROSITE" id="PS50088">
    <property type="entry name" value="ANK_REPEAT"/>
    <property type="match status" value="1"/>
</dbReference>
<dbReference type="InterPro" id="IPR002110">
    <property type="entry name" value="Ankyrin_rpt"/>
</dbReference>
<dbReference type="SMART" id="SM00248">
    <property type="entry name" value="ANK"/>
    <property type="match status" value="3"/>
</dbReference>
<reference evidence="4" key="1">
    <citation type="journal article" date="2013" name="Nat. Genet.">
        <title>The draft genomes of soft-shell turtle and green sea turtle yield insights into the development and evolution of the turtle-specific body plan.</title>
        <authorList>
            <person name="Wang Z."/>
            <person name="Pascual-Anaya J."/>
            <person name="Zadissa A."/>
            <person name="Li W."/>
            <person name="Niimura Y."/>
            <person name="Huang Z."/>
            <person name="Li C."/>
            <person name="White S."/>
            <person name="Xiong Z."/>
            <person name="Fang D."/>
            <person name="Wang B."/>
            <person name="Ming Y."/>
            <person name="Chen Y."/>
            <person name="Zheng Y."/>
            <person name="Kuraku S."/>
            <person name="Pignatelli M."/>
            <person name="Herrero J."/>
            <person name="Beal K."/>
            <person name="Nozawa M."/>
            <person name="Li Q."/>
            <person name="Wang J."/>
            <person name="Zhang H."/>
            <person name="Yu L."/>
            <person name="Shigenobu S."/>
            <person name="Wang J."/>
            <person name="Liu J."/>
            <person name="Flicek P."/>
            <person name="Searle S."/>
            <person name="Wang J."/>
            <person name="Kuratani S."/>
            <person name="Yin Y."/>
            <person name="Aken B."/>
            <person name="Zhang G."/>
            <person name="Irie N."/>
        </authorList>
    </citation>
    <scope>NUCLEOTIDE SEQUENCE [LARGE SCALE GENOMIC DNA]</scope>
</reference>
<dbReference type="GO" id="GO:0042462">
    <property type="term" value="P:eye photoreceptor cell development"/>
    <property type="evidence" value="ECO:0007669"/>
    <property type="project" value="TreeGrafter"/>
</dbReference>
<dbReference type="InterPro" id="IPR052481">
    <property type="entry name" value="DZAN1"/>
</dbReference>
<protein>
    <submittedName>
        <fullName evidence="3">Ankyrin repeat-containing protein C20orf12 like protein</fullName>
    </submittedName>
</protein>
<keyword evidence="1" id="KW-0040">ANK repeat</keyword>
<proteinExistence type="predicted"/>
<dbReference type="EMBL" id="KB539463">
    <property type="protein sequence ID" value="EMP32638.1"/>
    <property type="molecule type" value="Genomic_DNA"/>
</dbReference>
<dbReference type="PANTHER" id="PTHR16058:SF4">
    <property type="entry name" value="DOUBLE ZINC RIBBON AND ANKYRIN REPEAT-CONTAINING PROTEIN 1"/>
    <property type="match status" value="1"/>
</dbReference>
<evidence type="ECO:0000256" key="1">
    <source>
        <dbReference type="PROSITE-ProRule" id="PRU00023"/>
    </source>
</evidence>
<keyword evidence="4" id="KW-1185">Reference proteome</keyword>
<dbReference type="Proteomes" id="UP000031443">
    <property type="component" value="Unassembled WGS sequence"/>
</dbReference>
<organism evidence="3 4">
    <name type="scientific">Chelonia mydas</name>
    <name type="common">Green sea-turtle</name>
    <name type="synonym">Chelonia agassizi</name>
    <dbReference type="NCBI Taxonomy" id="8469"/>
    <lineage>
        <taxon>Eukaryota</taxon>
        <taxon>Metazoa</taxon>
        <taxon>Chordata</taxon>
        <taxon>Craniata</taxon>
        <taxon>Vertebrata</taxon>
        <taxon>Euteleostomi</taxon>
        <taxon>Archelosauria</taxon>
        <taxon>Testudinata</taxon>
        <taxon>Testudines</taxon>
        <taxon>Cryptodira</taxon>
        <taxon>Durocryptodira</taxon>
        <taxon>Americhelydia</taxon>
        <taxon>Chelonioidea</taxon>
        <taxon>Cheloniidae</taxon>
        <taxon>Chelonia</taxon>
    </lineage>
</organism>
<dbReference type="Gene3D" id="1.25.40.20">
    <property type="entry name" value="Ankyrin repeat-containing domain"/>
    <property type="match status" value="1"/>
</dbReference>
<dbReference type="GO" id="GO:0005929">
    <property type="term" value="C:cilium"/>
    <property type="evidence" value="ECO:0007669"/>
    <property type="project" value="UniProtKB-SubCell"/>
</dbReference>